<dbReference type="InterPro" id="IPR000340">
    <property type="entry name" value="Dual-sp_phosphatase_cat-dom"/>
</dbReference>
<reference evidence="4" key="2">
    <citation type="submission" date="2022-01" db="EMBL/GenBank/DDBJ databases">
        <authorList>
            <person name="Yamashiro T."/>
            <person name="Shiraishi A."/>
            <person name="Satake H."/>
            <person name="Nakayama K."/>
        </authorList>
    </citation>
    <scope>NUCLEOTIDE SEQUENCE</scope>
</reference>
<comment type="caution">
    <text evidence="4">The sequence shown here is derived from an EMBL/GenBank/DDBJ whole genome shotgun (WGS) entry which is preliminary data.</text>
</comment>
<gene>
    <name evidence="4" type="ORF">Tco_1017037</name>
</gene>
<keyword evidence="5" id="KW-1185">Reference proteome</keyword>
<dbReference type="Proteomes" id="UP001151760">
    <property type="component" value="Unassembled WGS sequence"/>
</dbReference>
<evidence type="ECO:0000313" key="4">
    <source>
        <dbReference type="EMBL" id="GJT65557.1"/>
    </source>
</evidence>
<evidence type="ECO:0000313" key="5">
    <source>
        <dbReference type="Proteomes" id="UP001151760"/>
    </source>
</evidence>
<sequence>MSQPPSKRIAQRSRNGSYNFWNTLPPGWLDCPRYGDAVGFIIPSKASLDESYNDKIVIEKRYFPQHAIHQQRRLGRELGLVIDLTNTDRCYQESDWTTREGRIKYVKIGCAGRDSVPDNESIETFIKEVTRFRFQHALNSNKYVLVHCTHGHNRTGYMIVHYLIRSESISLTEAINRFSVARPPGIYKQDYVDHLCKFFGEELPRTFVCAQTPEWKKSPDRDDDVASGQGNVFQASRMTHVVGAGEMVNVTVPSEMTKMESMRKFCNDVLKFKPWDLTEPLFPGSHPVSLCRENLQFLRQQSAHLRFPCGNAEVGVAGKTHNYTLLDGKNVLLTGCLVPSVRKSVGIVIPIPKSGYIVVGFGVRPDTSDPKLVKTNVDKISSMWDVDVFTLSTRVWKTVYMGAPFKSCDLEWLQSEKLGEVRLPDTLVHTNFSPFTNLKSEKLEKFERRYLVYDLIAINNKSLVHDPFSDRWEMLQNEVINPRNKERKTLSKSKNPYYRYDLELFRVRRKDFYPLFHAPKLLKEFIPSLSHASDGLIFQPWDDPYVALTDKRLLKWKYPEMNSVDFLLEV</sequence>
<feature type="domain" description="Tyrosine specific protein phosphatases" evidence="3">
    <location>
        <begin position="123"/>
        <end position="193"/>
    </location>
</feature>
<dbReference type="PROSITE" id="PS00383">
    <property type="entry name" value="TYR_PHOSPHATASE_1"/>
    <property type="match status" value="1"/>
</dbReference>
<dbReference type="Gene3D" id="3.90.190.10">
    <property type="entry name" value="Protein tyrosine phosphatase superfamily"/>
    <property type="match status" value="1"/>
</dbReference>
<organism evidence="4 5">
    <name type="scientific">Tanacetum coccineum</name>
    <dbReference type="NCBI Taxonomy" id="301880"/>
    <lineage>
        <taxon>Eukaryota</taxon>
        <taxon>Viridiplantae</taxon>
        <taxon>Streptophyta</taxon>
        <taxon>Embryophyta</taxon>
        <taxon>Tracheophyta</taxon>
        <taxon>Spermatophyta</taxon>
        <taxon>Magnoliopsida</taxon>
        <taxon>eudicotyledons</taxon>
        <taxon>Gunneridae</taxon>
        <taxon>Pentapetalae</taxon>
        <taxon>asterids</taxon>
        <taxon>campanulids</taxon>
        <taxon>Asterales</taxon>
        <taxon>Asteraceae</taxon>
        <taxon>Asteroideae</taxon>
        <taxon>Anthemideae</taxon>
        <taxon>Anthemidinae</taxon>
        <taxon>Tanacetum</taxon>
    </lineage>
</organism>
<dbReference type="CDD" id="cd14502">
    <property type="entry name" value="RNA_5'-triphosphatase"/>
    <property type="match status" value="1"/>
</dbReference>
<dbReference type="InterPro" id="IPR017074">
    <property type="entry name" value="mRNA_cap_enz_bifunc"/>
</dbReference>
<dbReference type="EMBL" id="BQNB010017641">
    <property type="protein sequence ID" value="GJT65557.1"/>
    <property type="molecule type" value="Genomic_DNA"/>
</dbReference>
<dbReference type="InterPro" id="IPR000387">
    <property type="entry name" value="Tyr_Pase_dom"/>
</dbReference>
<dbReference type="PANTHER" id="PTHR10367:SF22">
    <property type="entry name" value="MRNA GUANYLYLTRANSFERASE"/>
    <property type="match status" value="1"/>
</dbReference>
<dbReference type="PIRSF" id="PIRSF036958">
    <property type="entry name" value="mRNA_capping_HCE"/>
    <property type="match status" value="1"/>
</dbReference>
<dbReference type="Gene3D" id="3.30.470.30">
    <property type="entry name" value="DNA ligase/mRNA capping enzyme"/>
    <property type="match status" value="1"/>
</dbReference>
<keyword evidence="2" id="KW-0904">Protein phosphatase</keyword>
<dbReference type="CDD" id="cd07895">
    <property type="entry name" value="Adenylation_mRNA_capping"/>
    <property type="match status" value="1"/>
</dbReference>
<dbReference type="InterPro" id="IPR020422">
    <property type="entry name" value="TYR_PHOSPHATASE_DUAL_dom"/>
</dbReference>
<dbReference type="SUPFAM" id="SSF52799">
    <property type="entry name" value="(Phosphotyrosine protein) phosphatases II"/>
    <property type="match status" value="1"/>
</dbReference>
<dbReference type="SUPFAM" id="SSF56091">
    <property type="entry name" value="DNA ligase/mRNA capping enzyme, catalytic domain"/>
    <property type="match status" value="1"/>
</dbReference>
<proteinExistence type="predicted"/>
<dbReference type="Pfam" id="PF00782">
    <property type="entry name" value="DSPc"/>
    <property type="match status" value="1"/>
</dbReference>
<dbReference type="PROSITE" id="PS50056">
    <property type="entry name" value="TYR_PHOSPHATASE_2"/>
    <property type="match status" value="1"/>
</dbReference>
<dbReference type="Pfam" id="PF01331">
    <property type="entry name" value="mRNA_cap_enzyme"/>
    <property type="match status" value="1"/>
</dbReference>
<accession>A0ABQ5FSY0</accession>
<evidence type="ECO:0000256" key="2">
    <source>
        <dbReference type="ARBA" id="ARBA00022912"/>
    </source>
</evidence>
<reference evidence="4" key="1">
    <citation type="journal article" date="2022" name="Int. J. Mol. Sci.">
        <title>Draft Genome of Tanacetum Coccineum: Genomic Comparison of Closely Related Tanacetum-Family Plants.</title>
        <authorList>
            <person name="Yamashiro T."/>
            <person name="Shiraishi A."/>
            <person name="Nakayama K."/>
            <person name="Satake H."/>
        </authorList>
    </citation>
    <scope>NUCLEOTIDE SEQUENCE</scope>
</reference>
<evidence type="ECO:0000256" key="1">
    <source>
        <dbReference type="ARBA" id="ARBA00022801"/>
    </source>
</evidence>
<dbReference type="InterPro" id="IPR029021">
    <property type="entry name" value="Prot-tyrosine_phosphatase-like"/>
</dbReference>
<dbReference type="SMART" id="SM00195">
    <property type="entry name" value="DSPc"/>
    <property type="match status" value="1"/>
</dbReference>
<dbReference type="InterPro" id="IPR051029">
    <property type="entry name" value="mRNA_Capping_Enz/RNA_Phosphat"/>
</dbReference>
<dbReference type="InterPro" id="IPR016130">
    <property type="entry name" value="Tyr_Pase_AS"/>
</dbReference>
<name>A0ABQ5FSY0_9ASTR</name>
<dbReference type="InterPro" id="IPR001339">
    <property type="entry name" value="mRNA_cap_enzyme_adenylation"/>
</dbReference>
<evidence type="ECO:0000259" key="3">
    <source>
        <dbReference type="PROSITE" id="PS50056"/>
    </source>
</evidence>
<protein>
    <submittedName>
        <fullName evidence="4">mRNA-capping enzyme-like protein isoform X2</fullName>
    </submittedName>
</protein>
<keyword evidence="1" id="KW-0378">Hydrolase</keyword>
<dbReference type="PANTHER" id="PTHR10367">
    <property type="entry name" value="MRNA-CAPPING ENZYME"/>
    <property type="match status" value="1"/>
</dbReference>